<dbReference type="GO" id="GO:0016787">
    <property type="term" value="F:hydrolase activity"/>
    <property type="evidence" value="ECO:0007669"/>
    <property type="project" value="UniProtKB-KW"/>
</dbReference>
<dbReference type="Gene3D" id="3.40.50.1820">
    <property type="entry name" value="alpha/beta hydrolase"/>
    <property type="match status" value="1"/>
</dbReference>
<keyword evidence="2" id="KW-1185">Reference proteome</keyword>
<sequence>MRREFGERVTTVIIPDASHALFPEQPEAIAEAISSWSKKLYR</sequence>
<organism evidence="1 2">
    <name type="scientific">Brucella haematophila</name>
    <dbReference type="NCBI Taxonomy" id="419474"/>
    <lineage>
        <taxon>Bacteria</taxon>
        <taxon>Pseudomonadati</taxon>
        <taxon>Pseudomonadota</taxon>
        <taxon>Alphaproteobacteria</taxon>
        <taxon>Hyphomicrobiales</taxon>
        <taxon>Brucellaceae</taxon>
        <taxon>Brucella/Ochrobactrum group</taxon>
        <taxon>Brucella</taxon>
    </lineage>
</organism>
<dbReference type="EMBL" id="JAAVLN010000003">
    <property type="protein sequence ID" value="NKC05073.1"/>
    <property type="molecule type" value="Genomic_DNA"/>
</dbReference>
<comment type="caution">
    <text evidence="1">The sequence shown here is derived from an EMBL/GenBank/DDBJ whole genome shotgun (WGS) entry which is preliminary data.</text>
</comment>
<gene>
    <name evidence="1" type="ORF">HED55_23645</name>
</gene>
<evidence type="ECO:0000313" key="1">
    <source>
        <dbReference type="EMBL" id="NKC05073.1"/>
    </source>
</evidence>
<proteinExistence type="predicted"/>
<keyword evidence="1" id="KW-0378">Hydrolase</keyword>
<name>A0ABX1DU08_9HYPH</name>
<evidence type="ECO:0000313" key="2">
    <source>
        <dbReference type="Proteomes" id="UP000704467"/>
    </source>
</evidence>
<dbReference type="InterPro" id="IPR029058">
    <property type="entry name" value="AB_hydrolase_fold"/>
</dbReference>
<dbReference type="SUPFAM" id="SSF53474">
    <property type="entry name" value="alpha/beta-Hydrolases"/>
    <property type="match status" value="1"/>
</dbReference>
<dbReference type="Proteomes" id="UP000704467">
    <property type="component" value="Unassembled WGS sequence"/>
</dbReference>
<accession>A0ABX1DU08</accession>
<protein>
    <submittedName>
        <fullName evidence="1">Alpha/beta hydrolase</fullName>
    </submittedName>
</protein>
<reference evidence="1 2" key="1">
    <citation type="submission" date="2020-03" db="EMBL/GenBank/DDBJ databases">
        <title>Whole genome sequencing of clinical and environmental type strains of Ochrobactrum.</title>
        <authorList>
            <person name="Dharne M."/>
        </authorList>
    </citation>
    <scope>NUCLEOTIDE SEQUENCE [LARGE SCALE GENOMIC DNA]</scope>
    <source>
        <strain evidence="1 2">CIP 109452</strain>
    </source>
</reference>